<name>A0ABT3XWE7_9FLAO</name>
<dbReference type="Proteomes" id="UP001073122">
    <property type="component" value="Unassembled WGS sequence"/>
</dbReference>
<dbReference type="EMBL" id="JAOVZW010000027">
    <property type="protein sequence ID" value="MCX8525985.1"/>
    <property type="molecule type" value="Genomic_DNA"/>
</dbReference>
<proteinExistence type="predicted"/>
<dbReference type="SUPFAM" id="SSF47413">
    <property type="entry name" value="lambda repressor-like DNA-binding domains"/>
    <property type="match status" value="1"/>
</dbReference>
<feature type="domain" description="HTH cro/C1-type" evidence="3">
    <location>
        <begin position="9"/>
        <end position="63"/>
    </location>
</feature>
<dbReference type="RefSeq" id="WP_267267226.1">
    <property type="nucleotide sequence ID" value="NZ_JAOVZW010000027.1"/>
</dbReference>
<comment type="caution">
    <text evidence="4">The sequence shown here is derived from an EMBL/GenBank/DDBJ whole genome shotgun (WGS) entry which is preliminary data.</text>
</comment>
<sequence>MTNNVAEKIKRLRKAKGFSQDDMAEKMHISQSAYARIENGESHSWAAHIEKLSEIFEVKPEDFLTDETNNLEQENTDQKGGMAFQFVGTINTINNLSEKLIEQYEERIKELKEQVEFWKNKSEGSK</sequence>
<feature type="coiled-coil region" evidence="2">
    <location>
        <begin position="94"/>
        <end position="121"/>
    </location>
</feature>
<reference evidence="4" key="1">
    <citation type="submission" date="2022-10" db="EMBL/GenBank/DDBJ databases">
        <title>Chryseobacterium sp. nov., a novel bacterial species.</title>
        <authorList>
            <person name="Cao Y."/>
        </authorList>
    </citation>
    <scope>NUCLEOTIDE SEQUENCE</scope>
    <source>
        <strain evidence="4">CCTCC AB2015118</strain>
    </source>
</reference>
<dbReference type="InterPro" id="IPR001387">
    <property type="entry name" value="Cro/C1-type_HTH"/>
</dbReference>
<accession>A0ABT3XWE7</accession>
<gene>
    <name evidence="4" type="ORF">OF897_18890</name>
</gene>
<evidence type="ECO:0000259" key="3">
    <source>
        <dbReference type="PROSITE" id="PS50943"/>
    </source>
</evidence>
<keyword evidence="2" id="KW-0175">Coiled coil</keyword>
<dbReference type="PANTHER" id="PTHR46558:SF4">
    <property type="entry name" value="DNA-BIDING PHAGE PROTEIN"/>
    <property type="match status" value="1"/>
</dbReference>
<keyword evidence="1" id="KW-0238">DNA-binding</keyword>
<dbReference type="Gene3D" id="1.10.260.40">
    <property type="entry name" value="lambda repressor-like DNA-binding domains"/>
    <property type="match status" value="1"/>
</dbReference>
<evidence type="ECO:0000313" key="4">
    <source>
        <dbReference type="EMBL" id="MCX8525985.1"/>
    </source>
</evidence>
<dbReference type="PANTHER" id="PTHR46558">
    <property type="entry name" value="TRACRIPTIONAL REGULATORY PROTEIN-RELATED-RELATED"/>
    <property type="match status" value="1"/>
</dbReference>
<evidence type="ECO:0000313" key="5">
    <source>
        <dbReference type="Proteomes" id="UP001073122"/>
    </source>
</evidence>
<evidence type="ECO:0000256" key="2">
    <source>
        <dbReference type="SAM" id="Coils"/>
    </source>
</evidence>
<organism evidence="4 5">
    <name type="scientific">Chryseobacterium formosus</name>
    <dbReference type="NCBI Taxonomy" id="1537363"/>
    <lineage>
        <taxon>Bacteria</taxon>
        <taxon>Pseudomonadati</taxon>
        <taxon>Bacteroidota</taxon>
        <taxon>Flavobacteriia</taxon>
        <taxon>Flavobacteriales</taxon>
        <taxon>Weeksellaceae</taxon>
        <taxon>Chryseobacterium group</taxon>
        <taxon>Chryseobacterium</taxon>
    </lineage>
</organism>
<dbReference type="InterPro" id="IPR010982">
    <property type="entry name" value="Lambda_DNA-bd_dom_sf"/>
</dbReference>
<evidence type="ECO:0000256" key="1">
    <source>
        <dbReference type="ARBA" id="ARBA00023125"/>
    </source>
</evidence>
<dbReference type="PROSITE" id="PS50943">
    <property type="entry name" value="HTH_CROC1"/>
    <property type="match status" value="1"/>
</dbReference>
<dbReference type="CDD" id="cd00093">
    <property type="entry name" value="HTH_XRE"/>
    <property type="match status" value="1"/>
</dbReference>
<keyword evidence="5" id="KW-1185">Reference proteome</keyword>
<dbReference type="Pfam" id="PF01381">
    <property type="entry name" value="HTH_3"/>
    <property type="match status" value="1"/>
</dbReference>
<protein>
    <submittedName>
        <fullName evidence="4">Helix-turn-helix domain-containing protein</fullName>
    </submittedName>
</protein>
<dbReference type="SMART" id="SM00530">
    <property type="entry name" value="HTH_XRE"/>
    <property type="match status" value="1"/>
</dbReference>